<feature type="region of interest" description="Disordered" evidence="3">
    <location>
        <begin position="100"/>
        <end position="136"/>
    </location>
</feature>
<evidence type="ECO:0000256" key="1">
    <source>
        <dbReference type="ARBA" id="ARBA00022737"/>
    </source>
</evidence>
<evidence type="ECO:0000313" key="4">
    <source>
        <dbReference type="EMBL" id="AFK47818.1"/>
    </source>
</evidence>
<dbReference type="InterPro" id="IPR016024">
    <property type="entry name" value="ARM-type_fold"/>
</dbReference>
<dbReference type="Gene3D" id="1.25.10.10">
    <property type="entry name" value="Leucine-rich Repeat Variant"/>
    <property type="match status" value="1"/>
</dbReference>
<evidence type="ECO:0000256" key="2">
    <source>
        <dbReference type="ARBA" id="ARBA00022786"/>
    </source>
</evidence>
<dbReference type="PANTHER" id="PTHR23315">
    <property type="entry name" value="U BOX DOMAIN-CONTAINING"/>
    <property type="match status" value="1"/>
</dbReference>
<evidence type="ECO:0000256" key="3">
    <source>
        <dbReference type="SAM" id="MobiDB-lite"/>
    </source>
</evidence>
<dbReference type="SUPFAM" id="SSF48371">
    <property type="entry name" value="ARM repeat"/>
    <property type="match status" value="1"/>
</dbReference>
<organism evidence="4">
    <name type="scientific">Lotus japonicus</name>
    <name type="common">Lotus corniculatus var. japonicus</name>
    <dbReference type="NCBI Taxonomy" id="34305"/>
    <lineage>
        <taxon>Eukaryota</taxon>
        <taxon>Viridiplantae</taxon>
        <taxon>Streptophyta</taxon>
        <taxon>Embryophyta</taxon>
        <taxon>Tracheophyta</taxon>
        <taxon>Spermatophyta</taxon>
        <taxon>Magnoliopsida</taxon>
        <taxon>eudicotyledons</taxon>
        <taxon>Gunneridae</taxon>
        <taxon>Pentapetalae</taxon>
        <taxon>rosids</taxon>
        <taxon>fabids</taxon>
        <taxon>Fabales</taxon>
        <taxon>Fabaceae</taxon>
        <taxon>Papilionoideae</taxon>
        <taxon>50 kb inversion clade</taxon>
        <taxon>NPAAA clade</taxon>
        <taxon>Hologalegina</taxon>
        <taxon>robinioid clade</taxon>
        <taxon>Loteae</taxon>
        <taxon>Lotus</taxon>
    </lineage>
</organism>
<name>I3T5M6_LOTJA</name>
<reference evidence="4" key="1">
    <citation type="submission" date="2012-05" db="EMBL/GenBank/DDBJ databases">
        <authorList>
            <person name="Krishnakumar V."/>
            <person name="Cheung F."/>
            <person name="Xiao Y."/>
            <person name="Chan A."/>
            <person name="Moskal W.A."/>
            <person name="Town C.D."/>
        </authorList>
    </citation>
    <scope>NUCLEOTIDE SEQUENCE</scope>
</reference>
<dbReference type="PANTHER" id="PTHR23315:SF275">
    <property type="entry name" value="U-BOX DOMAIN-CONTAINING PROTEIN 13"/>
    <property type="match status" value="1"/>
</dbReference>
<dbReference type="InterPro" id="IPR011989">
    <property type="entry name" value="ARM-like"/>
</dbReference>
<sequence length="136" mass="14731">MVDEALAILAILSSHPDGKAAIGAADAVPILVEFIGNGSPRNKENSAAVLVHLSSGDQQYLAQAHKLGLMTPLLELAQHGTDRGKRKAAQLIDRMSRFLEQQRQQQEQVGEVQTQTEPQAQNEDIEPPSISNLDDT</sequence>
<feature type="compositionally biased region" description="Low complexity" evidence="3">
    <location>
        <begin position="101"/>
        <end position="119"/>
    </location>
</feature>
<dbReference type="InterPro" id="IPR000225">
    <property type="entry name" value="Armadillo"/>
</dbReference>
<dbReference type="AlphaFoldDB" id="I3T5M6"/>
<dbReference type="Pfam" id="PF00514">
    <property type="entry name" value="Arm"/>
    <property type="match status" value="1"/>
</dbReference>
<keyword evidence="1" id="KW-0677">Repeat</keyword>
<keyword evidence="2" id="KW-0833">Ubl conjugation pathway</keyword>
<accession>I3T5M6</accession>
<dbReference type="EMBL" id="BT148024">
    <property type="protein sequence ID" value="AFK47818.1"/>
    <property type="molecule type" value="mRNA"/>
</dbReference>
<protein>
    <submittedName>
        <fullName evidence="4">Uncharacterized protein</fullName>
    </submittedName>
</protein>
<proteinExistence type="evidence at transcript level"/>